<dbReference type="AlphaFoldDB" id="A0A2P2G176"/>
<accession>A0A2P2G176</accession>
<evidence type="ECO:0000313" key="1">
    <source>
        <dbReference type="EMBL" id="KFU82730.1"/>
    </source>
</evidence>
<protein>
    <submittedName>
        <fullName evidence="1">Uncharacterized protein</fullName>
    </submittedName>
</protein>
<organism evidence="1 2">
    <name type="scientific">Amycolatopsis lurida NRRL 2430</name>
    <dbReference type="NCBI Taxonomy" id="1460371"/>
    <lineage>
        <taxon>Bacteria</taxon>
        <taxon>Bacillati</taxon>
        <taxon>Actinomycetota</taxon>
        <taxon>Actinomycetes</taxon>
        <taxon>Pseudonocardiales</taxon>
        <taxon>Pseudonocardiaceae</taxon>
        <taxon>Amycolatopsis</taxon>
    </lineage>
</organism>
<proteinExistence type="predicted"/>
<comment type="caution">
    <text evidence="1">The sequence shown here is derived from an EMBL/GenBank/DDBJ whole genome shotgun (WGS) entry which is preliminary data.</text>
</comment>
<dbReference type="EMBL" id="JFBM01000002">
    <property type="protein sequence ID" value="KFU82730.1"/>
    <property type="molecule type" value="Genomic_DNA"/>
</dbReference>
<dbReference type="RefSeq" id="WP_034305532.1">
    <property type="nucleotide sequence ID" value="NZ_JFBM01000002.1"/>
</dbReference>
<reference evidence="1 2" key="1">
    <citation type="journal article" date="2014" name="Genome Announc.">
        <title>Draft Genome Sequence of Amycolatopsis lurida NRRL 2430, Producer of the Glycopeptide Family Antibiotic Ristocetin.</title>
        <authorList>
            <person name="Kwun M.J."/>
            <person name="Hong H.J."/>
        </authorList>
    </citation>
    <scope>NUCLEOTIDE SEQUENCE [LARGE SCALE GENOMIC DNA]</scope>
    <source>
        <strain evidence="1 2">NRRL 2430</strain>
    </source>
</reference>
<gene>
    <name evidence="1" type="ORF">BB31_03270</name>
</gene>
<evidence type="ECO:0000313" key="2">
    <source>
        <dbReference type="Proteomes" id="UP000256220"/>
    </source>
</evidence>
<dbReference type="Proteomes" id="UP000256220">
    <property type="component" value="Unassembled WGS sequence"/>
</dbReference>
<sequence>MAVISVPGQAPLRLRKHTMRELCTRANTLLTADADKYVLDQATALESLYFDTLPGDQRKRIAAALMSAADAYRAELLALPEEDADERSRAEVLGELSLSLQELATTA</sequence>
<name>A0A2P2G176_AMYLU</name>
<keyword evidence="2" id="KW-1185">Reference proteome</keyword>